<organism evidence="2">
    <name type="scientific">Podoviridae sp. ctnuR9</name>
    <dbReference type="NCBI Taxonomy" id="2825276"/>
    <lineage>
        <taxon>Viruses</taxon>
        <taxon>Duplodnaviria</taxon>
        <taxon>Heunggongvirae</taxon>
        <taxon>Uroviricota</taxon>
        <taxon>Caudoviricetes</taxon>
    </lineage>
</organism>
<reference evidence="2" key="1">
    <citation type="journal article" date="2021" name="Proc. Natl. Acad. Sci. U.S.A.">
        <title>A Catalog of Tens of Thousands of Viruses from Human Metagenomes Reveals Hidden Associations with Chronic Diseases.</title>
        <authorList>
            <person name="Tisza M.J."/>
            <person name="Buck C.B."/>
        </authorList>
    </citation>
    <scope>NUCLEOTIDE SEQUENCE</scope>
    <source>
        <strain evidence="2">CtnuR9</strain>
    </source>
</reference>
<evidence type="ECO:0000313" key="2">
    <source>
        <dbReference type="EMBL" id="DAF93349.1"/>
    </source>
</evidence>
<proteinExistence type="predicted"/>
<protein>
    <submittedName>
        <fullName evidence="2">Uncharacterized protein</fullName>
    </submittedName>
</protein>
<evidence type="ECO:0000256" key="1">
    <source>
        <dbReference type="SAM" id="MobiDB-lite"/>
    </source>
</evidence>
<accession>A0A8S5UFT8</accession>
<name>A0A8S5UFT8_9CAUD</name>
<dbReference type="EMBL" id="BK016084">
    <property type="protein sequence ID" value="DAF93349.1"/>
    <property type="molecule type" value="Genomic_DNA"/>
</dbReference>
<feature type="compositionally biased region" description="Acidic residues" evidence="1">
    <location>
        <begin position="10"/>
        <end position="37"/>
    </location>
</feature>
<feature type="region of interest" description="Disordered" evidence="1">
    <location>
        <begin position="1"/>
        <end position="40"/>
    </location>
</feature>
<sequence>MDEEQARETEAEETREEESGDTAEEETAQEQQQEAEEHDWGAMTARIDALEQQVQGLAAAMATISAASEEDDGKPNAEMLDYEYGAAIDLDDEDLAGMLGL</sequence>